<sequence>MSVAPAAGRLTEAPSDFTDEHVSASACPACLAAPSAEDLAKSGDIKGARLILSLPTAHCAVCISDVERALRRHPGVRSARVNLTLKRVSVDAEGTVGADDLIKTLDGIGYEAHELDPGLLSATETDRRGRDLLMRIGVSGFAMMNIMLLSISVWSGAEDATRDLFHWISAAIALPTVAFAGQPFFASAWTSLKAGRLGMDVPISLAIILASSISVFETMNHGHHAYFDAAVMLTFFLLVGRYLDYRTRAVARSAAEELAALEVPRATLLRDGAEVVVPVNELAPGDLIRVRPGARIPADGEVTEGTSETDRSLLTGESLPVYAGPGSKLNAGEVNLTGPLTLRVIAAGKDSALHRMADLVAMAESAKTRYTSLAERAARAYSPLVHILSFTAFGVWMWLTGGDLRFAINISAAVLIITCPCALGLAVPAVVTAASGKLFRKGLLIKDGTALERLAEVDTVVFDKTGTLTMGTPHPENLDALSTEEFGVAAALASGSSHPLARAIHDAAVAQALAIPLLEDIREVPGYGVEGRWNGQVVRLGRADWLGAEAGATTATHLRIGAALPVTIRFADQLRPGAAEAVSALSAQGKRVFLVSGDVEGAVSALAERLGIANWRAGALPQEKVALVNDLTAEGARVLMVGDGLNDTAALAAAHASISPASALDAARTASDIVLLGQDLAPVADALRVAVQARQRIKENFAISIVYNIVAVPIALIGLATPLAAALAMSTSSITVSLNSLRLK</sequence>
<keyword evidence="12 15" id="KW-1133">Transmembrane helix</keyword>
<keyword evidence="9 15" id="KW-0067">ATP-binding</keyword>
<dbReference type="CDD" id="cd00371">
    <property type="entry name" value="HMA"/>
    <property type="match status" value="1"/>
</dbReference>
<dbReference type="NCBIfam" id="TIGR01494">
    <property type="entry name" value="ATPase_P-type"/>
    <property type="match status" value="1"/>
</dbReference>
<keyword evidence="18" id="KW-1185">Reference proteome</keyword>
<evidence type="ECO:0000256" key="3">
    <source>
        <dbReference type="ARBA" id="ARBA00022448"/>
    </source>
</evidence>
<evidence type="ECO:0000313" key="18">
    <source>
        <dbReference type="Proteomes" id="UP001521181"/>
    </source>
</evidence>
<evidence type="ECO:0000259" key="16">
    <source>
        <dbReference type="PROSITE" id="PS50846"/>
    </source>
</evidence>
<feature type="transmembrane region" description="Helical" evidence="15">
    <location>
        <begin position="197"/>
        <end position="219"/>
    </location>
</feature>
<feature type="domain" description="HMA" evidence="16">
    <location>
        <begin position="48"/>
        <end position="113"/>
    </location>
</feature>
<dbReference type="Pfam" id="PF00122">
    <property type="entry name" value="E1-E2_ATPase"/>
    <property type="match status" value="1"/>
</dbReference>
<comment type="similarity">
    <text evidence="2 15">Belongs to the cation transport ATPase (P-type) (TC 3.A.3) family. Type IB subfamily.</text>
</comment>
<dbReference type="SUPFAM" id="SSF81665">
    <property type="entry name" value="Calcium ATPase, transmembrane domain M"/>
    <property type="match status" value="1"/>
</dbReference>
<dbReference type="NCBIfam" id="TIGR01512">
    <property type="entry name" value="ATPase-IB2_Cd"/>
    <property type="match status" value="1"/>
</dbReference>
<reference evidence="17 18" key="1">
    <citation type="submission" date="2021-12" db="EMBL/GenBank/DDBJ databases">
        <title>Sinirhodobacter sp. WL0062 is a bacterium isolated from seawater.</title>
        <authorList>
            <person name="Wang L."/>
            <person name="He W."/>
            <person name="Zhang D.-F."/>
        </authorList>
    </citation>
    <scope>NUCLEOTIDE SEQUENCE [LARGE SCALE GENOMIC DNA]</scope>
    <source>
        <strain evidence="17 18">WL0062</strain>
    </source>
</reference>
<dbReference type="PANTHER" id="PTHR43520">
    <property type="entry name" value="ATP7, ISOFORM B"/>
    <property type="match status" value="1"/>
</dbReference>
<proteinExistence type="inferred from homology"/>
<evidence type="ECO:0000256" key="6">
    <source>
        <dbReference type="ARBA" id="ARBA00022692"/>
    </source>
</evidence>
<dbReference type="Gene3D" id="3.30.70.100">
    <property type="match status" value="1"/>
</dbReference>
<keyword evidence="7 15" id="KW-0479">Metal-binding</keyword>
<dbReference type="EMBL" id="JAJUOS010000006">
    <property type="protein sequence ID" value="MCE5973665.1"/>
    <property type="molecule type" value="Genomic_DNA"/>
</dbReference>
<keyword evidence="8 15" id="KW-0547">Nucleotide-binding</keyword>
<evidence type="ECO:0000256" key="10">
    <source>
        <dbReference type="ARBA" id="ARBA00022842"/>
    </source>
</evidence>
<feature type="transmembrane region" description="Helical" evidence="15">
    <location>
        <begin position="225"/>
        <end position="243"/>
    </location>
</feature>
<evidence type="ECO:0000256" key="2">
    <source>
        <dbReference type="ARBA" id="ARBA00006024"/>
    </source>
</evidence>
<dbReference type="Gene3D" id="3.40.50.1000">
    <property type="entry name" value="HAD superfamily/HAD-like"/>
    <property type="match status" value="1"/>
</dbReference>
<accession>A0ABS8YX00</accession>
<feature type="transmembrane region" description="Helical" evidence="15">
    <location>
        <begin position="406"/>
        <end position="431"/>
    </location>
</feature>
<keyword evidence="11" id="KW-1278">Translocase</keyword>
<feature type="transmembrane region" description="Helical" evidence="15">
    <location>
        <begin position="705"/>
        <end position="729"/>
    </location>
</feature>
<dbReference type="RefSeq" id="WP_233676649.1">
    <property type="nucleotide sequence ID" value="NZ_JAJUOS010000006.1"/>
</dbReference>
<feature type="transmembrane region" description="Helical" evidence="15">
    <location>
        <begin position="380"/>
        <end position="400"/>
    </location>
</feature>
<keyword evidence="3" id="KW-0813">Transport</keyword>
<dbReference type="PROSITE" id="PS50846">
    <property type="entry name" value="HMA_2"/>
    <property type="match status" value="1"/>
</dbReference>
<dbReference type="InterPro" id="IPR018303">
    <property type="entry name" value="ATPase_P-typ_P_site"/>
</dbReference>
<dbReference type="Gene3D" id="2.70.150.10">
    <property type="entry name" value="Calcium-transporting ATPase, cytoplasmic transduction domain A"/>
    <property type="match status" value="1"/>
</dbReference>
<evidence type="ECO:0000256" key="1">
    <source>
        <dbReference type="ARBA" id="ARBA00004651"/>
    </source>
</evidence>
<dbReference type="PRINTS" id="PR00119">
    <property type="entry name" value="CATATPASE"/>
</dbReference>
<dbReference type="InterPro" id="IPR006121">
    <property type="entry name" value="HMA_dom"/>
</dbReference>
<dbReference type="InterPro" id="IPR036412">
    <property type="entry name" value="HAD-like_sf"/>
</dbReference>
<dbReference type="InterPro" id="IPR059000">
    <property type="entry name" value="ATPase_P-type_domA"/>
</dbReference>
<dbReference type="Gene3D" id="3.40.1110.10">
    <property type="entry name" value="Calcium-transporting ATPase, cytoplasmic domain N"/>
    <property type="match status" value="1"/>
</dbReference>
<protein>
    <submittedName>
        <fullName evidence="17">Cadmium-translocating P-type ATPase</fullName>
    </submittedName>
</protein>
<keyword evidence="6 15" id="KW-0812">Transmembrane</keyword>
<evidence type="ECO:0000256" key="12">
    <source>
        <dbReference type="ARBA" id="ARBA00022989"/>
    </source>
</evidence>
<gene>
    <name evidence="17" type="primary">cadA</name>
    <name evidence="17" type="ORF">LZA78_09255</name>
</gene>
<evidence type="ECO:0000256" key="5">
    <source>
        <dbReference type="ARBA" id="ARBA00022553"/>
    </source>
</evidence>
<dbReference type="NCBIfam" id="TIGR01511">
    <property type="entry name" value="ATPase-IB1_Cu"/>
    <property type="match status" value="1"/>
</dbReference>
<keyword evidence="13" id="KW-0406">Ion transport</keyword>
<dbReference type="PANTHER" id="PTHR43520:SF5">
    <property type="entry name" value="CATION-TRANSPORTING P-TYPE ATPASE-RELATED"/>
    <property type="match status" value="1"/>
</dbReference>
<evidence type="ECO:0000256" key="14">
    <source>
        <dbReference type="ARBA" id="ARBA00023136"/>
    </source>
</evidence>
<dbReference type="InterPro" id="IPR023299">
    <property type="entry name" value="ATPase_P-typ_cyto_dom_N"/>
</dbReference>
<keyword evidence="14 15" id="KW-0472">Membrane</keyword>
<feature type="transmembrane region" description="Helical" evidence="15">
    <location>
        <begin position="164"/>
        <end position="185"/>
    </location>
</feature>
<dbReference type="Pfam" id="PF00702">
    <property type="entry name" value="Hydrolase"/>
    <property type="match status" value="1"/>
</dbReference>
<feature type="transmembrane region" description="Helical" evidence="15">
    <location>
        <begin position="132"/>
        <end position="152"/>
    </location>
</feature>
<organism evidence="17 18">
    <name type="scientific">Rhodobacter flavimaris</name>
    <dbReference type="NCBI Taxonomy" id="2907145"/>
    <lineage>
        <taxon>Bacteria</taxon>
        <taxon>Pseudomonadati</taxon>
        <taxon>Pseudomonadota</taxon>
        <taxon>Alphaproteobacteria</taxon>
        <taxon>Rhodobacterales</taxon>
        <taxon>Rhodobacter group</taxon>
        <taxon>Rhodobacter</taxon>
    </lineage>
</organism>
<dbReference type="Proteomes" id="UP001521181">
    <property type="component" value="Unassembled WGS sequence"/>
</dbReference>
<dbReference type="PRINTS" id="PR00943">
    <property type="entry name" value="CUATPASE"/>
</dbReference>
<comment type="subcellular location">
    <subcellularLocation>
        <location evidence="1">Cell membrane</location>
        <topology evidence="1">Multi-pass membrane protein</topology>
    </subcellularLocation>
</comment>
<evidence type="ECO:0000313" key="17">
    <source>
        <dbReference type="EMBL" id="MCE5973665.1"/>
    </source>
</evidence>
<keyword evidence="4 15" id="KW-1003">Cell membrane</keyword>
<evidence type="ECO:0000256" key="9">
    <source>
        <dbReference type="ARBA" id="ARBA00022840"/>
    </source>
</evidence>
<keyword evidence="5" id="KW-0597">Phosphoprotein</keyword>
<evidence type="ECO:0000256" key="4">
    <source>
        <dbReference type="ARBA" id="ARBA00022475"/>
    </source>
</evidence>
<dbReference type="SUPFAM" id="SSF56784">
    <property type="entry name" value="HAD-like"/>
    <property type="match status" value="1"/>
</dbReference>
<dbReference type="InterPro" id="IPR001757">
    <property type="entry name" value="P_typ_ATPase"/>
</dbReference>
<evidence type="ECO:0000256" key="8">
    <source>
        <dbReference type="ARBA" id="ARBA00022741"/>
    </source>
</evidence>
<dbReference type="PROSITE" id="PS00154">
    <property type="entry name" value="ATPASE_E1_E2"/>
    <property type="match status" value="1"/>
</dbReference>
<name>A0ABS8YX00_9RHOB</name>
<dbReference type="Pfam" id="PF00403">
    <property type="entry name" value="HMA"/>
    <property type="match status" value="1"/>
</dbReference>
<dbReference type="InterPro" id="IPR036163">
    <property type="entry name" value="HMA_dom_sf"/>
</dbReference>
<dbReference type="SUPFAM" id="SSF81653">
    <property type="entry name" value="Calcium ATPase, transduction domain A"/>
    <property type="match status" value="1"/>
</dbReference>
<keyword evidence="10" id="KW-0460">Magnesium</keyword>
<dbReference type="InterPro" id="IPR027256">
    <property type="entry name" value="P-typ_ATPase_IB"/>
</dbReference>
<evidence type="ECO:0000256" key="11">
    <source>
        <dbReference type="ARBA" id="ARBA00022967"/>
    </source>
</evidence>
<dbReference type="NCBIfam" id="TIGR01525">
    <property type="entry name" value="ATPase-IB_hvy"/>
    <property type="match status" value="1"/>
</dbReference>
<evidence type="ECO:0000256" key="15">
    <source>
        <dbReference type="RuleBase" id="RU362081"/>
    </source>
</evidence>
<comment type="caution">
    <text evidence="17">The sequence shown here is derived from an EMBL/GenBank/DDBJ whole genome shotgun (WGS) entry which is preliminary data.</text>
</comment>
<evidence type="ECO:0000256" key="13">
    <source>
        <dbReference type="ARBA" id="ARBA00023065"/>
    </source>
</evidence>
<dbReference type="InterPro" id="IPR008250">
    <property type="entry name" value="ATPase_P-typ_transduc_dom_A_sf"/>
</dbReference>
<dbReference type="SUPFAM" id="SSF55008">
    <property type="entry name" value="HMA, heavy metal-associated domain"/>
    <property type="match status" value="1"/>
</dbReference>
<dbReference type="InterPro" id="IPR023298">
    <property type="entry name" value="ATPase_P-typ_TM_dom_sf"/>
</dbReference>
<evidence type="ECO:0000256" key="7">
    <source>
        <dbReference type="ARBA" id="ARBA00022723"/>
    </source>
</evidence>
<dbReference type="InterPro" id="IPR023214">
    <property type="entry name" value="HAD_sf"/>
</dbReference>